<dbReference type="GO" id="GO:0051252">
    <property type="term" value="P:regulation of RNA metabolic process"/>
    <property type="evidence" value="ECO:0007669"/>
    <property type="project" value="UniProtKB-ARBA"/>
</dbReference>
<name>A0A1U8APA5_NELNU</name>
<dbReference type="PROSITE" id="PS50103">
    <property type="entry name" value="ZF_C3H1"/>
    <property type="match status" value="3"/>
</dbReference>
<dbReference type="Proteomes" id="UP000189703">
    <property type="component" value="Unplaced"/>
</dbReference>
<dbReference type="Gene3D" id="4.10.1000.10">
    <property type="entry name" value="Zinc finger, CCCH-type"/>
    <property type="match status" value="2"/>
</dbReference>
<feature type="domain" description="C3H1-type" evidence="7">
    <location>
        <begin position="76"/>
        <end position="104"/>
    </location>
</feature>
<keyword evidence="1 5" id="KW-0479">Metal-binding</keyword>
<dbReference type="InParanoid" id="A0A1U8APA5"/>
<feature type="zinc finger region" description="C3H1-type" evidence="5">
    <location>
        <begin position="76"/>
        <end position="104"/>
    </location>
</feature>
<evidence type="ECO:0000256" key="6">
    <source>
        <dbReference type="SAM" id="MobiDB-lite"/>
    </source>
</evidence>
<dbReference type="OrthoDB" id="410307at2759"/>
<dbReference type="OMA" id="TTYMNIS"/>
<feature type="domain" description="C3H1-type" evidence="7">
    <location>
        <begin position="140"/>
        <end position="168"/>
    </location>
</feature>
<feature type="compositionally biased region" description="Basic and acidic residues" evidence="6">
    <location>
        <begin position="1"/>
        <end position="10"/>
    </location>
</feature>
<evidence type="ECO:0000256" key="5">
    <source>
        <dbReference type="PROSITE-ProRule" id="PRU00723"/>
    </source>
</evidence>
<gene>
    <name evidence="9" type="primary">LOC104606070</name>
</gene>
<feature type="zinc finger region" description="C3H1-type" evidence="5">
    <location>
        <begin position="140"/>
        <end position="168"/>
    </location>
</feature>
<protein>
    <submittedName>
        <fullName evidence="9">Zinc finger CCCH domain-containing protein 31-like</fullName>
    </submittedName>
</protein>
<feature type="region of interest" description="Disordered" evidence="6">
    <location>
        <begin position="183"/>
        <end position="202"/>
    </location>
</feature>
<dbReference type="PANTHER" id="PTHR12547:SF184">
    <property type="entry name" value="CCCH-TYPE ZN-FINGER PROTEIN"/>
    <property type="match status" value="1"/>
</dbReference>
<feature type="zinc finger region" description="C3H1-type" evidence="5">
    <location>
        <begin position="40"/>
        <end position="63"/>
    </location>
</feature>
<evidence type="ECO:0000256" key="1">
    <source>
        <dbReference type="ARBA" id="ARBA00022723"/>
    </source>
</evidence>
<dbReference type="PANTHER" id="PTHR12547">
    <property type="entry name" value="CCCH ZINC FINGER/TIS11-RELATED"/>
    <property type="match status" value="1"/>
</dbReference>
<dbReference type="InterPro" id="IPR045877">
    <property type="entry name" value="ZFP36-like"/>
</dbReference>
<dbReference type="AlphaFoldDB" id="A0A1U8APA5"/>
<dbReference type="Pfam" id="PF14608">
    <property type="entry name" value="zf-CCCH_2"/>
    <property type="match status" value="1"/>
</dbReference>
<evidence type="ECO:0000313" key="9">
    <source>
        <dbReference type="RefSeq" id="XP_010269423.1"/>
    </source>
</evidence>
<keyword evidence="8" id="KW-1185">Reference proteome</keyword>
<dbReference type="KEGG" id="nnu:104606070"/>
<evidence type="ECO:0000259" key="7">
    <source>
        <dbReference type="PROSITE" id="PS50103"/>
    </source>
</evidence>
<sequence length="246" mass="26390">MEPYPKRSRSENGGFRLNSRRGEQQEWGYFQQSNGGGDLECRRFNTPEGCPFGSTCRFRHVTADGRDVGQQSLSSGGKPKPCMKFFSTSGCPFGESCHFLHYVPGGLSSLGLAPVLSLSAAASQRKSSGPVGDPSVTVSGYKTKLCNKYNTSEGCRFGDKCHFAHGESDLHLPNNMSRGNVQRAPAEGPRGLGPPGFNNSVSNFPNPTTYMNISNFNSQGYGEPNAPGVPTASYEAGPVGENVQVY</sequence>
<keyword evidence="4 5" id="KW-0862">Zinc</keyword>
<accession>A0A1U8APA5</accession>
<dbReference type="FunFam" id="4.10.1000.10:FF:000003">
    <property type="entry name" value="Zinc finger CCCH domain-containing protein"/>
    <property type="match status" value="1"/>
</dbReference>
<dbReference type="STRING" id="4432.A0A1U8APA5"/>
<keyword evidence="2" id="KW-0677">Repeat</keyword>
<evidence type="ECO:0000256" key="2">
    <source>
        <dbReference type="ARBA" id="ARBA00022737"/>
    </source>
</evidence>
<organism evidence="8 9">
    <name type="scientific">Nelumbo nucifera</name>
    <name type="common">Sacred lotus</name>
    <dbReference type="NCBI Taxonomy" id="4432"/>
    <lineage>
        <taxon>Eukaryota</taxon>
        <taxon>Viridiplantae</taxon>
        <taxon>Streptophyta</taxon>
        <taxon>Embryophyta</taxon>
        <taxon>Tracheophyta</taxon>
        <taxon>Spermatophyta</taxon>
        <taxon>Magnoliopsida</taxon>
        <taxon>Proteales</taxon>
        <taxon>Nelumbonaceae</taxon>
        <taxon>Nelumbo</taxon>
    </lineage>
</organism>
<dbReference type="SUPFAM" id="SSF90229">
    <property type="entry name" value="CCCH zinc finger"/>
    <property type="match status" value="2"/>
</dbReference>
<dbReference type="Pfam" id="PF00642">
    <property type="entry name" value="zf-CCCH"/>
    <property type="match status" value="2"/>
</dbReference>
<dbReference type="GO" id="GO:0010468">
    <property type="term" value="P:regulation of gene expression"/>
    <property type="evidence" value="ECO:0007669"/>
    <property type="project" value="UniProtKB-ARBA"/>
</dbReference>
<dbReference type="InterPro" id="IPR036855">
    <property type="entry name" value="Znf_CCCH_sf"/>
</dbReference>
<feature type="region of interest" description="Disordered" evidence="6">
    <location>
        <begin position="1"/>
        <end position="24"/>
    </location>
</feature>
<evidence type="ECO:0000256" key="3">
    <source>
        <dbReference type="ARBA" id="ARBA00022771"/>
    </source>
</evidence>
<dbReference type="SMART" id="SM00356">
    <property type="entry name" value="ZnF_C3H1"/>
    <property type="match status" value="3"/>
</dbReference>
<dbReference type="eggNOG" id="KOG1677">
    <property type="taxonomic scope" value="Eukaryota"/>
</dbReference>
<dbReference type="GeneID" id="104606070"/>
<keyword evidence="3 5" id="KW-0863">Zinc-finger</keyword>
<evidence type="ECO:0000256" key="4">
    <source>
        <dbReference type="ARBA" id="ARBA00022833"/>
    </source>
</evidence>
<dbReference type="GO" id="GO:0003729">
    <property type="term" value="F:mRNA binding"/>
    <property type="evidence" value="ECO:0007669"/>
    <property type="project" value="InterPro"/>
</dbReference>
<evidence type="ECO:0000313" key="8">
    <source>
        <dbReference type="Proteomes" id="UP000189703"/>
    </source>
</evidence>
<reference evidence="9" key="1">
    <citation type="submission" date="2025-08" db="UniProtKB">
        <authorList>
            <consortium name="RefSeq"/>
        </authorList>
    </citation>
    <scope>IDENTIFICATION</scope>
</reference>
<feature type="domain" description="C3H1-type" evidence="7">
    <location>
        <begin position="40"/>
        <end position="63"/>
    </location>
</feature>
<dbReference type="RefSeq" id="XP_010269423.1">
    <property type="nucleotide sequence ID" value="XM_010271121.1"/>
</dbReference>
<dbReference type="GO" id="GO:0008270">
    <property type="term" value="F:zinc ion binding"/>
    <property type="evidence" value="ECO:0007669"/>
    <property type="project" value="UniProtKB-KW"/>
</dbReference>
<dbReference type="InterPro" id="IPR000571">
    <property type="entry name" value="Znf_CCCH"/>
</dbReference>
<proteinExistence type="predicted"/>